<name>A0A5S6QMX5_TRIMR</name>
<feature type="region of interest" description="Disordered" evidence="2">
    <location>
        <begin position="80"/>
        <end position="123"/>
    </location>
</feature>
<keyword evidence="1" id="KW-0479">Metal-binding</keyword>
<feature type="region of interest" description="Disordered" evidence="2">
    <location>
        <begin position="1"/>
        <end position="45"/>
    </location>
</feature>
<accession>A0A5S6QMX5</accession>
<dbReference type="InterPro" id="IPR001878">
    <property type="entry name" value="Znf_CCHC"/>
</dbReference>
<dbReference type="Pfam" id="PF03564">
    <property type="entry name" value="DUF1759"/>
    <property type="match status" value="1"/>
</dbReference>
<keyword evidence="4" id="KW-1185">Reference proteome</keyword>
<evidence type="ECO:0000259" key="3">
    <source>
        <dbReference type="PROSITE" id="PS50158"/>
    </source>
</evidence>
<evidence type="ECO:0000313" key="4">
    <source>
        <dbReference type="Proteomes" id="UP000046395"/>
    </source>
</evidence>
<dbReference type="PANTHER" id="PTHR47331">
    <property type="entry name" value="PHD-TYPE DOMAIN-CONTAINING PROTEIN"/>
    <property type="match status" value="1"/>
</dbReference>
<protein>
    <submittedName>
        <fullName evidence="5">CCHC-type domain-containing protein</fullName>
    </submittedName>
</protein>
<proteinExistence type="predicted"/>
<dbReference type="GO" id="GO:0003676">
    <property type="term" value="F:nucleic acid binding"/>
    <property type="evidence" value="ECO:0007669"/>
    <property type="project" value="InterPro"/>
</dbReference>
<dbReference type="WBParaSite" id="TMUE_2000008519.1">
    <property type="protein sequence ID" value="TMUE_2000008519.1"/>
    <property type="gene ID" value="WBGene00300306"/>
</dbReference>
<keyword evidence="1" id="KW-0862">Zinc</keyword>
<sequence length="797" mass="89619">MSASKRPSRITSRKRLSTRAGLHGIMSTGRLPSHRPPDTPKGPDVVDLATSIGEAIANRLAAQISSSLETLRLDVSSLATKGGACGSHDRRSSSQANGTSAADSMSKMDLDKGQPDAPDERDTVSAIRDGPAVVSGCVNRHVCHGCECDGCPELRRRLPKLEIPRFTGDPLEWPMFSSAFHQSVHSVLSSDADRLCILRELLAPEICRSLAKYLYDPRQYNVAMEVLQRRYGDPQRLVQACLRSITALRPWNEFDYDGLSAFSDELASIVSVLSLGGHEVEICSSSNVSTVVKKMPRQLRDQWGSFVVRNIKPRFPNLRDLSDWITERREAADVVAHESDNTPWRPIRSLHDKRRKPRVMVTAGPVDHTVPQCTLCSDRHWLPSCPTFMAMRPEQRAGTVKRYGCCYRCLMTGHTARQCNTRTRCTETGCQAAHHPMLHGAPRLYEKRQSTTIARCGQSQPFTGKVCQEKAPECLLPVVPLTLITPDGRRYRTRALLDSGSEITMLHMDVANALGLHGPKEACCFTTFYDQRPVSVQRVSFKIESSDGQFSQNIEDAYAVPRLQLPIQALDLDPIVRRLPFLQSVVVDTSGPPDVTLLIGMDYPAAHAVFESRSDQQNRKGPHAILTPFGWSIVGPLSNKWKRTQQRHCYRLALNTSPHSPTTEQLLDKFFNSELTCTPLNDDKAVSPDEKRAWEILEQSTRFDGERYQVGLLWKHDESNLTSLTLREQFYFNAALLVCKLERGLHVGYRLVHCRHDPLRTTSRNTNRLLERQWQEFCRSRTRISKSLAKTGSKENY</sequence>
<dbReference type="GO" id="GO:0008270">
    <property type="term" value="F:zinc ion binding"/>
    <property type="evidence" value="ECO:0007669"/>
    <property type="project" value="UniProtKB-KW"/>
</dbReference>
<feature type="compositionally biased region" description="Polar residues" evidence="2">
    <location>
        <begin position="93"/>
        <end position="103"/>
    </location>
</feature>
<evidence type="ECO:0000313" key="5">
    <source>
        <dbReference type="WBParaSite" id="TMUE_2000008519.1"/>
    </source>
</evidence>
<feature type="compositionally biased region" description="Basic residues" evidence="2">
    <location>
        <begin position="1"/>
        <end position="17"/>
    </location>
</feature>
<dbReference type="PROSITE" id="PS50158">
    <property type="entry name" value="ZF_CCHC"/>
    <property type="match status" value="1"/>
</dbReference>
<evidence type="ECO:0000256" key="1">
    <source>
        <dbReference type="PROSITE-ProRule" id="PRU00047"/>
    </source>
</evidence>
<keyword evidence="1" id="KW-0863">Zinc-finger</keyword>
<organism evidence="4 5">
    <name type="scientific">Trichuris muris</name>
    <name type="common">Mouse whipworm</name>
    <dbReference type="NCBI Taxonomy" id="70415"/>
    <lineage>
        <taxon>Eukaryota</taxon>
        <taxon>Metazoa</taxon>
        <taxon>Ecdysozoa</taxon>
        <taxon>Nematoda</taxon>
        <taxon>Enoplea</taxon>
        <taxon>Dorylaimia</taxon>
        <taxon>Trichinellida</taxon>
        <taxon>Trichuridae</taxon>
        <taxon>Trichuris</taxon>
    </lineage>
</organism>
<dbReference type="Proteomes" id="UP000046395">
    <property type="component" value="Unassembled WGS sequence"/>
</dbReference>
<dbReference type="PANTHER" id="PTHR47331:SF5">
    <property type="entry name" value="RIBONUCLEASE H"/>
    <property type="match status" value="1"/>
</dbReference>
<evidence type="ECO:0000256" key="2">
    <source>
        <dbReference type="SAM" id="MobiDB-lite"/>
    </source>
</evidence>
<reference evidence="5" key="1">
    <citation type="submission" date="2019-12" db="UniProtKB">
        <authorList>
            <consortium name="WormBaseParasite"/>
        </authorList>
    </citation>
    <scope>IDENTIFICATION</scope>
</reference>
<feature type="domain" description="CCHC-type" evidence="3">
    <location>
        <begin position="406"/>
        <end position="419"/>
    </location>
</feature>
<feature type="compositionally biased region" description="Basic and acidic residues" evidence="2">
    <location>
        <begin position="106"/>
        <end position="123"/>
    </location>
</feature>
<dbReference type="AlphaFoldDB" id="A0A5S6QMX5"/>
<dbReference type="InterPro" id="IPR005312">
    <property type="entry name" value="DUF1759"/>
</dbReference>